<feature type="domain" description="Murine leukemia virus integrase C-terminal" evidence="6">
    <location>
        <begin position="46"/>
        <end position="82"/>
    </location>
</feature>
<sequence length="115" mass="13047">LLQFVSTELPLRHVTVFRMGGREREWRKFSLGGFSLPCRVGLVKDYLQPQWKGPFQVLLTTPTAVKVAKVSAWVHVSHCKKVTSPKEWKASLTTVSLQRVPVSEDQIMKSQRGSL</sequence>
<dbReference type="InterPro" id="IPR040643">
    <property type="entry name" value="MLVIN_C"/>
</dbReference>
<dbReference type="Ensembl" id="ENSCPRT00005016645.1">
    <property type="protein sequence ID" value="ENSCPRP00005014172.1"/>
    <property type="gene ID" value="ENSCPRG00005009983.1"/>
</dbReference>
<proteinExistence type="predicted"/>
<dbReference type="GeneTree" id="ENSGT00960000189561"/>
<dbReference type="GO" id="GO:0016779">
    <property type="term" value="F:nucleotidyltransferase activity"/>
    <property type="evidence" value="ECO:0007669"/>
    <property type="project" value="UniProtKB-KW"/>
</dbReference>
<dbReference type="Pfam" id="PF18697">
    <property type="entry name" value="MLVIN_C"/>
    <property type="match status" value="1"/>
</dbReference>
<evidence type="ECO:0000256" key="1">
    <source>
        <dbReference type="ARBA" id="ARBA00022679"/>
    </source>
</evidence>
<keyword evidence="2" id="KW-0548">Nucleotidyltransferase</keyword>
<organism evidence="7 8">
    <name type="scientific">Crocodylus porosus</name>
    <name type="common">Saltwater crocodile</name>
    <name type="synonym">Estuarine crocodile</name>
    <dbReference type="NCBI Taxonomy" id="8502"/>
    <lineage>
        <taxon>Eukaryota</taxon>
        <taxon>Metazoa</taxon>
        <taxon>Chordata</taxon>
        <taxon>Craniata</taxon>
        <taxon>Vertebrata</taxon>
        <taxon>Euteleostomi</taxon>
        <taxon>Archelosauria</taxon>
        <taxon>Archosauria</taxon>
        <taxon>Crocodylia</taxon>
        <taxon>Longirostres</taxon>
        <taxon>Crocodylidae</taxon>
        <taxon>Crocodylus</taxon>
    </lineage>
</organism>
<reference evidence="7" key="1">
    <citation type="submission" date="2025-08" db="UniProtKB">
        <authorList>
            <consortium name="Ensembl"/>
        </authorList>
    </citation>
    <scope>IDENTIFICATION</scope>
</reference>
<keyword evidence="3" id="KW-0540">Nuclease</keyword>
<dbReference type="GO" id="GO:0004519">
    <property type="term" value="F:endonuclease activity"/>
    <property type="evidence" value="ECO:0007669"/>
    <property type="project" value="UniProtKB-KW"/>
</dbReference>
<evidence type="ECO:0000256" key="5">
    <source>
        <dbReference type="ARBA" id="ARBA00022801"/>
    </source>
</evidence>
<dbReference type="AlphaFoldDB" id="A0A7M4ES59"/>
<protein>
    <recommendedName>
        <fullName evidence="6">Murine leukemia virus integrase C-terminal domain-containing protein</fullName>
    </recommendedName>
</protein>
<keyword evidence="5" id="KW-0378">Hydrolase</keyword>
<name>A0A7M4ES59_CROPO</name>
<evidence type="ECO:0000256" key="3">
    <source>
        <dbReference type="ARBA" id="ARBA00022722"/>
    </source>
</evidence>
<keyword evidence="1" id="KW-0808">Transferase</keyword>
<keyword evidence="8" id="KW-1185">Reference proteome</keyword>
<evidence type="ECO:0000256" key="4">
    <source>
        <dbReference type="ARBA" id="ARBA00022759"/>
    </source>
</evidence>
<evidence type="ECO:0000256" key="2">
    <source>
        <dbReference type="ARBA" id="ARBA00022695"/>
    </source>
</evidence>
<evidence type="ECO:0000259" key="6">
    <source>
        <dbReference type="Pfam" id="PF18697"/>
    </source>
</evidence>
<reference evidence="7" key="2">
    <citation type="submission" date="2025-09" db="UniProtKB">
        <authorList>
            <consortium name="Ensembl"/>
        </authorList>
    </citation>
    <scope>IDENTIFICATION</scope>
</reference>
<dbReference type="Proteomes" id="UP000594220">
    <property type="component" value="Unplaced"/>
</dbReference>
<keyword evidence="4" id="KW-0255">Endonuclease</keyword>
<dbReference type="Gene3D" id="2.30.30.850">
    <property type="match status" value="1"/>
</dbReference>
<dbReference type="GO" id="GO:0016787">
    <property type="term" value="F:hydrolase activity"/>
    <property type="evidence" value="ECO:0007669"/>
    <property type="project" value="UniProtKB-KW"/>
</dbReference>
<evidence type="ECO:0000313" key="8">
    <source>
        <dbReference type="Proteomes" id="UP000594220"/>
    </source>
</evidence>
<accession>A0A7M4ES59</accession>
<evidence type="ECO:0000313" key="7">
    <source>
        <dbReference type="Ensembl" id="ENSCPRP00005014172.1"/>
    </source>
</evidence>